<proteinExistence type="predicted"/>
<accession>A0A3M7RR68</accession>
<dbReference type="Proteomes" id="UP000276133">
    <property type="component" value="Unassembled WGS sequence"/>
</dbReference>
<dbReference type="AlphaFoldDB" id="A0A3M7RR68"/>
<protein>
    <submittedName>
        <fullName evidence="1">Uncharacterized protein</fullName>
    </submittedName>
</protein>
<name>A0A3M7RR68_BRAPC</name>
<dbReference type="EMBL" id="REGN01002809">
    <property type="protein sequence ID" value="RNA26056.1"/>
    <property type="molecule type" value="Genomic_DNA"/>
</dbReference>
<evidence type="ECO:0000313" key="2">
    <source>
        <dbReference type="Proteomes" id="UP000276133"/>
    </source>
</evidence>
<keyword evidence="2" id="KW-1185">Reference proteome</keyword>
<organism evidence="1 2">
    <name type="scientific">Brachionus plicatilis</name>
    <name type="common">Marine rotifer</name>
    <name type="synonym">Brachionus muelleri</name>
    <dbReference type="NCBI Taxonomy" id="10195"/>
    <lineage>
        <taxon>Eukaryota</taxon>
        <taxon>Metazoa</taxon>
        <taxon>Spiralia</taxon>
        <taxon>Gnathifera</taxon>
        <taxon>Rotifera</taxon>
        <taxon>Eurotatoria</taxon>
        <taxon>Monogononta</taxon>
        <taxon>Pseudotrocha</taxon>
        <taxon>Ploima</taxon>
        <taxon>Brachionidae</taxon>
        <taxon>Brachionus</taxon>
    </lineage>
</organism>
<sequence>MANLFALGNPRKADLNRFRSNKLKNILISNQKIQISILTYFVHRHRPGHLDLKLFTRLHDHSCICAQLTCTSFQNRRQK</sequence>
<reference evidence="1 2" key="1">
    <citation type="journal article" date="2018" name="Sci. Rep.">
        <title>Genomic signatures of local adaptation to the degree of environmental predictability in rotifers.</title>
        <authorList>
            <person name="Franch-Gras L."/>
            <person name="Hahn C."/>
            <person name="Garcia-Roger E.M."/>
            <person name="Carmona M.J."/>
            <person name="Serra M."/>
            <person name="Gomez A."/>
        </authorList>
    </citation>
    <scope>NUCLEOTIDE SEQUENCE [LARGE SCALE GENOMIC DNA]</scope>
    <source>
        <strain evidence="1">HYR1</strain>
    </source>
</reference>
<evidence type="ECO:0000313" key="1">
    <source>
        <dbReference type="EMBL" id="RNA26056.1"/>
    </source>
</evidence>
<comment type="caution">
    <text evidence="1">The sequence shown here is derived from an EMBL/GenBank/DDBJ whole genome shotgun (WGS) entry which is preliminary data.</text>
</comment>
<gene>
    <name evidence="1" type="ORF">BpHYR1_030320</name>
</gene>